<evidence type="ECO:0000259" key="4">
    <source>
        <dbReference type="PROSITE" id="PS50075"/>
    </source>
</evidence>
<dbReference type="NCBIfam" id="TIGR01733">
    <property type="entry name" value="AA-adenyl-dom"/>
    <property type="match status" value="1"/>
</dbReference>
<dbReference type="Gene3D" id="3.40.50.12780">
    <property type="entry name" value="N-terminal domain of ligase-like"/>
    <property type="match status" value="1"/>
</dbReference>
<dbReference type="Gene3D" id="1.10.1200.10">
    <property type="entry name" value="ACP-like"/>
    <property type="match status" value="1"/>
</dbReference>
<dbReference type="GO" id="GO:0009239">
    <property type="term" value="P:enterobactin biosynthetic process"/>
    <property type="evidence" value="ECO:0007669"/>
    <property type="project" value="TreeGrafter"/>
</dbReference>
<dbReference type="InterPro" id="IPR045851">
    <property type="entry name" value="AMP-bd_C_sf"/>
</dbReference>
<dbReference type="GO" id="GO:0047527">
    <property type="term" value="F:2,3-dihydroxybenzoate-serine ligase activity"/>
    <property type="evidence" value="ECO:0007669"/>
    <property type="project" value="TreeGrafter"/>
</dbReference>
<evidence type="ECO:0000313" key="5">
    <source>
        <dbReference type="EMBL" id="CAF3710498.1"/>
    </source>
</evidence>
<dbReference type="InterPro" id="IPR013216">
    <property type="entry name" value="Methyltransf_11"/>
</dbReference>
<dbReference type="InterPro" id="IPR025110">
    <property type="entry name" value="AMP-bd_C"/>
</dbReference>
<sequence>MFSRTKVAATATKGSTVQKEQRLTISGRSAALASFGQQRIWFHEQLYFHGSDLSVYNIVVPLIIKQGSLSIERVRSALRSVIERYTVLRTAVRFNPATNQIEQYIQPVANDIYLFQHSRGISTVEQLDSLLTDESTRKHFDVEIGRVVKCHLVERGDENHGHLLHENDLIVFTIHHIAFDLTSSKSFIKAFERACWIDAHQQSTLLVSQYIDFAQYEQAMLTDANSNSKMNKARLFWSDLMHGYNWNRIRNLAPNEIRHNQTRSGRGYSTAFIFDQRVVDAMMMFVSSNNITMFSLAFASFYAFLFKFLNNEEDLCVASVVANRFNQETKEMIGMFVNILPYRIQVEPNKSFNHFVRKVQQLSTDVLEHASLPYQEIITLHDKQKHQRLPSTFFQYDSLMSSMTQKTTMEITVDKDSVIGVYYDRDRSRGNGLATFDMSVTIAHEHHARTTECVIDCAVEIFQNQAVVNELATRFQHMLTQLFCFSMIDEPMYKLSIVLSNDENLTYQFDNTHIASSDSCISTTQECSTIENQISMTDASMYWLDTLYACKLDQSLSLPYDRHRLSNEHRTGHTTSVSFDFGQDLSHHFLTYASSNNIRHEHLALTTYFIFLFKLTNGEQDLCISMNIDNRFRDELKSKIGLFENIIPLRCQLDPYWSFHQLLEHVEDTTIKSLKYSYFPLQRILSQHPNVSKPAFLDISFEFISSMTKDEKNKIMIGDSQLSSIPSTMNINDNEIRNKYDFSLLIEHDLNINQLSCTINASLDLFNVETINKISQRFHSILKQLFISIDDEMNKPIYEVSLTLSSERLLMQSVNNTQVSFPCPVTCIHHEFVYQVMKHPQKLAVELDEQSLTYCELLYYVQVLSLTLLNEYLITPGEIICQCVERSVSMVIGIMAIEVAGGVYCPLSPRDPKHRLDALIQQTQSRFVLAHQLTKTKLDGNIVLLSIDSILMSHATECVIDVTRLSKVTTVSEDVAYIIFTSGSTGTPKAAQTRHRNFTNFVRSIQNAGVINEQDTVSQICAPTYDVHVMEIMGSLLLCATIVMLHPYGNMDFEYFAHTLQHKQITCLAPVPTFLNHLCDFLAQPNHYDLSSVRSLCIGGEPFSQKLVHRLRSLIKSEFYMHNIYAPAECTIVSICHRVDTNSVENNIPLGSVLANEQCKVLDILLQPAAIGEVHELFIGGVGVFAGYLARDDLTAKALVEIDGELFYRTGDLVRIDNNGLLHYQGRKDHQIKLRGQRIELGEIERCLLNITSISACVVIKWNDDHLVAYAQSSYVNEEELREHCQSHLPPHMIPSMFIILDKLPLNPNGKIDRKLLPSPEFSSLTDNIDGNVPRNTLEQQLQNIFSQAFHIESPHVEIPFGQLGGTSLGAIHALTLIRQQISNKVDIGLLFTNPSIRQLAIAIESLLVFEELQEIVFTTDQSHEAYARFSPSFVIESVGIALLVCQWFLPVMVIHRWCPFLFPVLPAFHLLFYAICSHLLSPRNINDDNVFSWSFYRWWFLDRLWNNNTFWLQHILGTPLYNYYLRLCGARISLDTHIYTTTIDAPWLLEIEDESWIANETYLNCLYFNDNNTFKLTPIRIGSNCSIGTRSVLFDGVDMQNNIIVQPMSSVTGFIVSETVVDGEEHKSLPSDISIVQSNRSLSIWHKIYQIIVIISIICIHYALVIMVYKVYSVRQIPLPIIIAFCWTLWSIFGCFISLLLLKFVVGPCAAGEIYPIASRLYLQKIWLRQLVVSSFHHAWLLPTGYDYLYPYVLRWLGAHIEENVKLAEIDTFLSCPTNLLKLEMGVTTFGGILIVPTELTPSGDHRVDQIILGSHTNLANGCSILPGSCLASETMIGNLTRISRETKSKYGEVFMGVPARTMPFQMPPRLETQDQIEIIPFWHTCLSHFVSKCLLLSIYSFGGLAAGSIIHTILICGLYRCRSYIRYQIIEQIITRISQDHAQFICPILGNTQWLIRLFRAYGARIGENTIMPAMSSITDYHLMTIGDDVRFNVLTQIQGHSFEQRILKLAPVSIGNSTILMSYSIVMPGCKLMGNNRLYPLTLIMKNDQLSPDTHWKGVPAQSCTVETRLSQPTIAHNDLVKYQQGYETTNKLFLWYERIASIYTNVNELQFMNYGYADMDEYTDDHTGYYSRKLYEQVLANVTLTDQNVIEINCGRGAGAAWCVHSHASHSYIGIDPSQDVINLCQRLYSTIPRLSFVVANATKHLPFENESIDIIVCIETTHSFGEPTAITQFANEVIRVLRPNGYLLWCDFCYMNGSDKSVYDLIENDGLIIEEKKNILSLYECENNYV</sequence>
<dbReference type="Gene3D" id="3.40.50.150">
    <property type="entry name" value="Vaccinia Virus protein VP39"/>
    <property type="match status" value="1"/>
</dbReference>
<gene>
    <name evidence="5" type="ORF">OXD698_LOCUS12926</name>
</gene>
<feature type="domain" description="Carrier" evidence="4">
    <location>
        <begin position="1333"/>
        <end position="1408"/>
    </location>
</feature>
<dbReference type="InterPro" id="IPR010071">
    <property type="entry name" value="AA_adenyl_dom"/>
</dbReference>
<proteinExistence type="predicted"/>
<evidence type="ECO:0000256" key="3">
    <source>
        <dbReference type="SAM" id="Phobius"/>
    </source>
</evidence>
<keyword evidence="3" id="KW-0812">Transmembrane</keyword>
<dbReference type="Pfam" id="PF08241">
    <property type="entry name" value="Methyltransf_11"/>
    <property type="match status" value="1"/>
</dbReference>
<dbReference type="EMBL" id="CAJOAZ010000768">
    <property type="protein sequence ID" value="CAF3710498.1"/>
    <property type="molecule type" value="Genomic_DNA"/>
</dbReference>
<evidence type="ECO:0000313" key="6">
    <source>
        <dbReference type="Proteomes" id="UP000663844"/>
    </source>
</evidence>
<dbReference type="Gene3D" id="2.160.10.10">
    <property type="entry name" value="Hexapeptide repeat proteins"/>
    <property type="match status" value="2"/>
</dbReference>
<protein>
    <recommendedName>
        <fullName evidence="4">Carrier domain-containing protein</fullName>
    </recommendedName>
</protein>
<dbReference type="PROSITE" id="PS50075">
    <property type="entry name" value="CARRIER"/>
    <property type="match status" value="1"/>
</dbReference>
<dbReference type="SUPFAM" id="SSF53335">
    <property type="entry name" value="S-adenosyl-L-methionine-dependent methyltransferases"/>
    <property type="match status" value="1"/>
</dbReference>
<dbReference type="SUPFAM" id="SSF52777">
    <property type="entry name" value="CoA-dependent acyltransferases"/>
    <property type="match status" value="3"/>
</dbReference>
<reference evidence="5" key="1">
    <citation type="submission" date="2021-02" db="EMBL/GenBank/DDBJ databases">
        <authorList>
            <person name="Nowell W R."/>
        </authorList>
    </citation>
    <scope>NUCLEOTIDE SEQUENCE</scope>
</reference>
<name>A0A818VLS7_9BILA</name>
<feature type="transmembrane region" description="Helical" evidence="3">
    <location>
        <begin position="1461"/>
        <end position="1481"/>
    </location>
</feature>
<dbReference type="SUPFAM" id="SSF56801">
    <property type="entry name" value="Acetyl-CoA synthetase-like"/>
    <property type="match status" value="1"/>
</dbReference>
<feature type="transmembrane region" description="Helical" evidence="3">
    <location>
        <begin position="1898"/>
        <end position="1921"/>
    </location>
</feature>
<dbReference type="CDD" id="cd02440">
    <property type="entry name" value="AdoMet_MTases"/>
    <property type="match status" value="1"/>
</dbReference>
<dbReference type="Gene3D" id="3.30.559.10">
    <property type="entry name" value="Chloramphenicol acetyltransferase-like domain"/>
    <property type="match status" value="1"/>
</dbReference>
<dbReference type="SUPFAM" id="SSF51161">
    <property type="entry name" value="Trimeric LpxA-like enzymes"/>
    <property type="match status" value="3"/>
</dbReference>
<dbReference type="Proteomes" id="UP000663844">
    <property type="component" value="Unassembled WGS sequence"/>
</dbReference>
<evidence type="ECO:0000256" key="1">
    <source>
        <dbReference type="ARBA" id="ARBA00022450"/>
    </source>
</evidence>
<dbReference type="GO" id="GO:0008757">
    <property type="term" value="F:S-adenosylmethionine-dependent methyltransferase activity"/>
    <property type="evidence" value="ECO:0007669"/>
    <property type="project" value="InterPro"/>
</dbReference>
<dbReference type="Pfam" id="PF00668">
    <property type="entry name" value="Condensation"/>
    <property type="match status" value="2"/>
</dbReference>
<dbReference type="SUPFAM" id="SSF47336">
    <property type="entry name" value="ACP-like"/>
    <property type="match status" value="1"/>
</dbReference>
<dbReference type="InterPro" id="IPR042099">
    <property type="entry name" value="ANL_N_sf"/>
</dbReference>
<dbReference type="Pfam" id="PF13193">
    <property type="entry name" value="AMP-binding_C"/>
    <property type="match status" value="1"/>
</dbReference>
<organism evidence="5 6">
    <name type="scientific">Adineta steineri</name>
    <dbReference type="NCBI Taxonomy" id="433720"/>
    <lineage>
        <taxon>Eukaryota</taxon>
        <taxon>Metazoa</taxon>
        <taxon>Spiralia</taxon>
        <taxon>Gnathifera</taxon>
        <taxon>Rotifera</taxon>
        <taxon>Eurotatoria</taxon>
        <taxon>Bdelloidea</taxon>
        <taxon>Adinetida</taxon>
        <taxon>Adinetidae</taxon>
        <taxon>Adineta</taxon>
    </lineage>
</organism>
<dbReference type="Pfam" id="PF00550">
    <property type="entry name" value="PP-binding"/>
    <property type="match status" value="1"/>
</dbReference>
<dbReference type="InterPro" id="IPR001242">
    <property type="entry name" value="Condensation_dom"/>
</dbReference>
<keyword evidence="2" id="KW-0597">Phosphoprotein</keyword>
<dbReference type="Pfam" id="PF00501">
    <property type="entry name" value="AMP-binding"/>
    <property type="match status" value="1"/>
</dbReference>
<keyword evidence="3" id="KW-0472">Membrane</keyword>
<dbReference type="PANTHER" id="PTHR45527:SF1">
    <property type="entry name" value="FATTY ACID SYNTHASE"/>
    <property type="match status" value="1"/>
</dbReference>
<feature type="transmembrane region" description="Helical" evidence="3">
    <location>
        <begin position="1682"/>
        <end position="1707"/>
    </location>
</feature>
<evidence type="ECO:0000256" key="2">
    <source>
        <dbReference type="ARBA" id="ARBA00022553"/>
    </source>
</evidence>
<dbReference type="CDD" id="cd05930">
    <property type="entry name" value="A_NRPS"/>
    <property type="match status" value="1"/>
</dbReference>
<dbReference type="InterPro" id="IPR000873">
    <property type="entry name" value="AMP-dep_synth/lig_dom"/>
</dbReference>
<dbReference type="GO" id="GO:0009366">
    <property type="term" value="C:enterobactin synthetase complex"/>
    <property type="evidence" value="ECO:0007669"/>
    <property type="project" value="TreeGrafter"/>
</dbReference>
<keyword evidence="3" id="KW-1133">Transmembrane helix</keyword>
<dbReference type="InterPro" id="IPR029063">
    <property type="entry name" value="SAM-dependent_MTases_sf"/>
</dbReference>
<feature type="transmembrane region" description="Helical" evidence="3">
    <location>
        <begin position="1649"/>
        <end position="1670"/>
    </location>
</feature>
<feature type="non-terminal residue" evidence="5">
    <location>
        <position position="2295"/>
    </location>
</feature>
<dbReference type="GO" id="GO:0043041">
    <property type="term" value="P:amino acid activation for nonribosomal peptide biosynthetic process"/>
    <property type="evidence" value="ECO:0007669"/>
    <property type="project" value="TreeGrafter"/>
</dbReference>
<dbReference type="PANTHER" id="PTHR45527">
    <property type="entry name" value="NONRIBOSOMAL PEPTIDE SYNTHETASE"/>
    <property type="match status" value="1"/>
</dbReference>
<keyword evidence="1" id="KW-0596">Phosphopantetheine</keyword>
<dbReference type="InterPro" id="IPR011004">
    <property type="entry name" value="Trimer_LpxA-like_sf"/>
</dbReference>
<comment type="caution">
    <text evidence="5">The sequence shown here is derived from an EMBL/GenBank/DDBJ whole genome shotgun (WGS) entry which is preliminary data.</text>
</comment>
<dbReference type="InterPro" id="IPR020845">
    <property type="entry name" value="AMP-binding_CS"/>
</dbReference>
<dbReference type="InterPro" id="IPR036736">
    <property type="entry name" value="ACP-like_sf"/>
</dbReference>
<dbReference type="GO" id="GO:0005829">
    <property type="term" value="C:cytosol"/>
    <property type="evidence" value="ECO:0007669"/>
    <property type="project" value="TreeGrafter"/>
</dbReference>
<accession>A0A818VLS7</accession>
<dbReference type="InterPro" id="IPR023213">
    <property type="entry name" value="CAT-like_dom_sf"/>
</dbReference>
<dbReference type="PROSITE" id="PS00455">
    <property type="entry name" value="AMP_BINDING"/>
    <property type="match status" value="1"/>
</dbReference>
<dbReference type="InterPro" id="IPR009081">
    <property type="entry name" value="PP-bd_ACP"/>
</dbReference>
<dbReference type="Gene3D" id="3.30.559.30">
    <property type="entry name" value="Nonribosomal peptide synthetase, condensation domain"/>
    <property type="match status" value="2"/>
</dbReference>
<dbReference type="Gene3D" id="3.30.300.30">
    <property type="match status" value="1"/>
</dbReference>
<dbReference type="GO" id="GO:0031177">
    <property type="term" value="F:phosphopantetheine binding"/>
    <property type="evidence" value="ECO:0007669"/>
    <property type="project" value="TreeGrafter"/>
</dbReference>